<evidence type="ECO:0000259" key="5">
    <source>
        <dbReference type="PROSITE" id="PS50977"/>
    </source>
</evidence>
<evidence type="ECO:0000256" key="4">
    <source>
        <dbReference type="PROSITE-ProRule" id="PRU00335"/>
    </source>
</evidence>
<reference evidence="6" key="2">
    <citation type="submission" date="2020-09" db="EMBL/GenBank/DDBJ databases">
        <authorList>
            <person name="Sun Q."/>
            <person name="Ohkuma M."/>
        </authorList>
    </citation>
    <scope>NUCLEOTIDE SEQUENCE</scope>
    <source>
        <strain evidence="6">JCM 3313</strain>
    </source>
</reference>
<dbReference type="PROSITE" id="PS50977">
    <property type="entry name" value="HTH_TETR_2"/>
    <property type="match status" value="1"/>
</dbReference>
<sequence>MPGRRRQEIVDAARALLAEDPEATLTVRAVAERAGIGASTLRHYFPTQRSLHQAVFAAALDGTPSDLRIHDTSLPAEVRLRECLAQLLPPLQPADQSTADKWLKVLNAAFGPGGGTEARNAWASYTARALDAIAGWLRVLTEQGAVPEADDKRRARFLLTVVEGIALTRIIPVARPGGGEEEAVLDDAVSAVFHAPRVDNRTA</sequence>
<dbReference type="GO" id="GO:0000976">
    <property type="term" value="F:transcription cis-regulatory region binding"/>
    <property type="evidence" value="ECO:0007669"/>
    <property type="project" value="TreeGrafter"/>
</dbReference>
<feature type="domain" description="HTH tetR-type" evidence="5">
    <location>
        <begin position="3"/>
        <end position="63"/>
    </location>
</feature>
<reference evidence="6" key="1">
    <citation type="journal article" date="2014" name="Int. J. Syst. Evol. Microbiol.">
        <title>Complete genome sequence of Corynebacterium casei LMG S-19264T (=DSM 44701T), isolated from a smear-ripened cheese.</title>
        <authorList>
            <consortium name="US DOE Joint Genome Institute (JGI-PGF)"/>
            <person name="Walter F."/>
            <person name="Albersmeier A."/>
            <person name="Kalinowski J."/>
            <person name="Ruckert C."/>
        </authorList>
    </citation>
    <scope>NUCLEOTIDE SEQUENCE</scope>
    <source>
        <strain evidence="6">JCM 3313</strain>
    </source>
</reference>
<dbReference type="EMBL" id="BMRG01000002">
    <property type="protein sequence ID" value="GGP43346.1"/>
    <property type="molecule type" value="Genomic_DNA"/>
</dbReference>
<dbReference type="GO" id="GO:0003700">
    <property type="term" value="F:DNA-binding transcription factor activity"/>
    <property type="evidence" value="ECO:0007669"/>
    <property type="project" value="TreeGrafter"/>
</dbReference>
<proteinExistence type="predicted"/>
<dbReference type="InterPro" id="IPR036271">
    <property type="entry name" value="Tet_transcr_reg_TetR-rel_C_sf"/>
</dbReference>
<keyword evidence="1" id="KW-0805">Transcription regulation</keyword>
<organism evidence="6 7">
    <name type="scientific">Saccharothrix coeruleofusca</name>
    <dbReference type="NCBI Taxonomy" id="33919"/>
    <lineage>
        <taxon>Bacteria</taxon>
        <taxon>Bacillati</taxon>
        <taxon>Actinomycetota</taxon>
        <taxon>Actinomycetes</taxon>
        <taxon>Pseudonocardiales</taxon>
        <taxon>Pseudonocardiaceae</taxon>
        <taxon>Saccharothrix</taxon>
    </lineage>
</organism>
<dbReference type="Proteomes" id="UP000639606">
    <property type="component" value="Unassembled WGS sequence"/>
</dbReference>
<keyword evidence="2 4" id="KW-0238">DNA-binding</keyword>
<dbReference type="InterPro" id="IPR001647">
    <property type="entry name" value="HTH_TetR"/>
</dbReference>
<evidence type="ECO:0000256" key="3">
    <source>
        <dbReference type="ARBA" id="ARBA00023163"/>
    </source>
</evidence>
<keyword evidence="3" id="KW-0804">Transcription</keyword>
<keyword evidence="7" id="KW-1185">Reference proteome</keyword>
<dbReference type="InterPro" id="IPR050109">
    <property type="entry name" value="HTH-type_TetR-like_transc_reg"/>
</dbReference>
<dbReference type="InterPro" id="IPR009057">
    <property type="entry name" value="Homeodomain-like_sf"/>
</dbReference>
<evidence type="ECO:0000313" key="7">
    <source>
        <dbReference type="Proteomes" id="UP000639606"/>
    </source>
</evidence>
<dbReference type="Gene3D" id="1.10.357.10">
    <property type="entry name" value="Tetracycline Repressor, domain 2"/>
    <property type="match status" value="1"/>
</dbReference>
<feature type="DNA-binding region" description="H-T-H motif" evidence="4">
    <location>
        <begin position="26"/>
        <end position="45"/>
    </location>
</feature>
<dbReference type="PANTHER" id="PTHR30055:SF234">
    <property type="entry name" value="HTH-TYPE TRANSCRIPTIONAL REGULATOR BETI"/>
    <property type="match status" value="1"/>
</dbReference>
<gene>
    <name evidence="6" type="ORF">GCM10010185_13680</name>
</gene>
<evidence type="ECO:0000313" key="6">
    <source>
        <dbReference type="EMBL" id="GGP43346.1"/>
    </source>
</evidence>
<accession>A0A918AI93</accession>
<evidence type="ECO:0000256" key="2">
    <source>
        <dbReference type="ARBA" id="ARBA00023125"/>
    </source>
</evidence>
<dbReference type="SUPFAM" id="SSF48498">
    <property type="entry name" value="Tetracyclin repressor-like, C-terminal domain"/>
    <property type="match status" value="1"/>
</dbReference>
<evidence type="ECO:0000256" key="1">
    <source>
        <dbReference type="ARBA" id="ARBA00023015"/>
    </source>
</evidence>
<dbReference type="PANTHER" id="PTHR30055">
    <property type="entry name" value="HTH-TYPE TRANSCRIPTIONAL REGULATOR RUTR"/>
    <property type="match status" value="1"/>
</dbReference>
<protein>
    <recommendedName>
        <fullName evidence="5">HTH tetR-type domain-containing protein</fullName>
    </recommendedName>
</protein>
<dbReference type="Pfam" id="PF00440">
    <property type="entry name" value="TetR_N"/>
    <property type="match status" value="1"/>
</dbReference>
<name>A0A918AI93_9PSEU</name>
<dbReference type="SUPFAM" id="SSF46689">
    <property type="entry name" value="Homeodomain-like"/>
    <property type="match status" value="1"/>
</dbReference>
<dbReference type="RefSeq" id="WP_189222192.1">
    <property type="nucleotide sequence ID" value="NZ_BMRG01000002.1"/>
</dbReference>
<dbReference type="AlphaFoldDB" id="A0A918AI93"/>
<comment type="caution">
    <text evidence="6">The sequence shown here is derived from an EMBL/GenBank/DDBJ whole genome shotgun (WGS) entry which is preliminary data.</text>
</comment>